<evidence type="ECO:0000256" key="9">
    <source>
        <dbReference type="ARBA" id="ARBA00023128"/>
    </source>
</evidence>
<protein>
    <recommendedName>
        <fullName evidence="4">Mitochondrial import inner membrane translocase subunit TIM16</fullName>
    </recommendedName>
    <alternativeName>
        <fullName evidence="3">Mitochondrial import inner membrane translocase subunit tim16</fullName>
    </alternativeName>
    <alternativeName>
        <fullName evidence="12 13">Presequence translocated-associated motor subunit PAM16</fullName>
    </alternativeName>
</protein>
<evidence type="ECO:0000256" key="2">
    <source>
        <dbReference type="ARBA" id="ARBA00008817"/>
    </source>
</evidence>
<dbReference type="Gene3D" id="1.10.287.110">
    <property type="entry name" value="DnaJ domain"/>
    <property type="match status" value="1"/>
</dbReference>
<evidence type="ECO:0000256" key="1">
    <source>
        <dbReference type="ARBA" id="ARBA00004637"/>
    </source>
</evidence>
<comment type="subcellular location">
    <subcellularLocation>
        <location evidence="1">Mitochondrion inner membrane</location>
        <topology evidence="1">Peripheral membrane protein</topology>
    </subcellularLocation>
</comment>
<accession>A0A060T767</accession>
<evidence type="ECO:0000256" key="8">
    <source>
        <dbReference type="ARBA" id="ARBA00023010"/>
    </source>
</evidence>
<comment type="similarity">
    <text evidence="2">Belongs to the TIM16/PAM16 family.</text>
</comment>
<proteinExistence type="inferred from homology"/>
<sequence>MAHRIFVQLLVTGSQVFGRAFAEAYRQASSASVRHQASAAVRQRTGGVSLDEACKILDIEPSKITPDAVKKKYDYLFDVNSKEKSGSFYLQSKVYRSMERLMYEYERNNPGKTNPTAGATK</sequence>
<evidence type="ECO:0000256" key="10">
    <source>
        <dbReference type="ARBA" id="ARBA00023136"/>
    </source>
</evidence>
<dbReference type="GO" id="GO:0030150">
    <property type="term" value="P:protein import into mitochondrial matrix"/>
    <property type="evidence" value="ECO:0007669"/>
    <property type="project" value="InterPro"/>
</dbReference>
<evidence type="ECO:0000256" key="5">
    <source>
        <dbReference type="ARBA" id="ARBA00022448"/>
    </source>
</evidence>
<evidence type="ECO:0000256" key="11">
    <source>
        <dbReference type="ARBA" id="ARBA00025080"/>
    </source>
</evidence>
<evidence type="ECO:0000256" key="4">
    <source>
        <dbReference type="ARBA" id="ARBA00020721"/>
    </source>
</evidence>
<reference evidence="14" key="1">
    <citation type="submission" date="2014-02" db="EMBL/GenBank/DDBJ databases">
        <authorList>
            <person name="Genoscope - CEA"/>
        </authorList>
    </citation>
    <scope>NUCLEOTIDE SEQUENCE</scope>
    <source>
        <strain evidence="14">LS3</strain>
    </source>
</reference>
<dbReference type="PANTHER" id="PTHR12388:SF0">
    <property type="entry name" value="MITOCHONDRIAL IMPORT INNER MEMBRANE TRANSLOCASE SUBUNIT TIM16"/>
    <property type="match status" value="1"/>
</dbReference>
<comment type="function">
    <text evidence="11">Essential component of the PAM complex, a complex required for the translocation of transit peptide-containing proteins from the inner membrane into the mitochondrial matrix in an ATP-dependent manner. In the complex, it is required to regulate activity of mtHSP70 (SSC1) via its interaction with PAM18/TIM14. May act by positioning PAM18/TIM14 in juxtaposition to mtHSP70 at the translocon to maximize ATPase stimulation.</text>
</comment>
<dbReference type="AlphaFoldDB" id="A0A060T767"/>
<evidence type="ECO:0000256" key="3">
    <source>
        <dbReference type="ARBA" id="ARBA00013571"/>
    </source>
</evidence>
<dbReference type="InterPro" id="IPR036869">
    <property type="entry name" value="J_dom_sf"/>
</dbReference>
<organism evidence="14">
    <name type="scientific">Blastobotrys adeninivorans</name>
    <name type="common">Yeast</name>
    <name type="synonym">Arxula adeninivorans</name>
    <dbReference type="NCBI Taxonomy" id="409370"/>
    <lineage>
        <taxon>Eukaryota</taxon>
        <taxon>Fungi</taxon>
        <taxon>Dikarya</taxon>
        <taxon>Ascomycota</taxon>
        <taxon>Saccharomycotina</taxon>
        <taxon>Dipodascomycetes</taxon>
        <taxon>Dipodascales</taxon>
        <taxon>Trichomonascaceae</taxon>
        <taxon>Blastobotrys</taxon>
    </lineage>
</organism>
<gene>
    <name evidence="14" type="ORF">GNLVRS02_ARAD1B20966g</name>
</gene>
<keyword evidence="5" id="KW-0813">Transport</keyword>
<keyword evidence="8" id="KW-0811">Translocation</keyword>
<evidence type="ECO:0000313" key="14">
    <source>
        <dbReference type="EMBL" id="CDP36788.1"/>
    </source>
</evidence>
<dbReference type="InterPro" id="IPR005341">
    <property type="entry name" value="Tim16"/>
</dbReference>
<dbReference type="EMBL" id="HG937692">
    <property type="protein sequence ID" value="CDP36788.1"/>
    <property type="molecule type" value="Genomic_DNA"/>
</dbReference>
<keyword evidence="10" id="KW-0472">Membrane</keyword>
<dbReference type="FunFam" id="1.10.287.110:FF:000006">
    <property type="entry name" value="Import inner membrane translocase subunit TIM16"/>
    <property type="match status" value="1"/>
</dbReference>
<dbReference type="Pfam" id="PF03656">
    <property type="entry name" value="Pam16"/>
    <property type="match status" value="1"/>
</dbReference>
<reference evidence="14" key="2">
    <citation type="submission" date="2014-06" db="EMBL/GenBank/DDBJ databases">
        <title>The complete genome of Blastobotrys (Arxula) adeninivorans LS3 - a yeast of biotechnological interest.</title>
        <authorList>
            <person name="Kunze G."/>
            <person name="Gaillardin C."/>
            <person name="Czernicka M."/>
            <person name="Durrens P."/>
            <person name="Martin T."/>
            <person name="Boer E."/>
            <person name="Gabaldon T."/>
            <person name="Cruz J."/>
            <person name="Talla E."/>
            <person name="Marck C."/>
            <person name="Goffeau A."/>
            <person name="Barbe V."/>
            <person name="Baret P."/>
            <person name="Baronian K."/>
            <person name="Beier S."/>
            <person name="Bleykasten C."/>
            <person name="Bode R."/>
            <person name="Casaregola S."/>
            <person name="Despons L."/>
            <person name="Fairhead C."/>
            <person name="Giersberg M."/>
            <person name="Gierski P."/>
            <person name="Hahnel U."/>
            <person name="Hartmann A."/>
            <person name="Jankowska D."/>
            <person name="Jubin C."/>
            <person name="Jung P."/>
            <person name="Lafontaine I."/>
            <person name="Leh-Louis V."/>
            <person name="Lemaire M."/>
            <person name="Marcet-Houben M."/>
            <person name="Mascher M."/>
            <person name="Morel G."/>
            <person name="Richard G.-F."/>
            <person name="Riechen J."/>
            <person name="Sacerdot C."/>
            <person name="Sarkar A."/>
            <person name="Savel G."/>
            <person name="Schacherer J."/>
            <person name="Sherman D."/>
            <person name="Straub M.-L."/>
            <person name="Stein N."/>
            <person name="Thierry A."/>
            <person name="Trautwein-Schult A."/>
            <person name="Westhof E."/>
            <person name="Worch S."/>
            <person name="Dujon B."/>
            <person name="Souciet J.-L."/>
            <person name="Wincker P."/>
            <person name="Scholz U."/>
            <person name="Neuveglise N."/>
        </authorList>
    </citation>
    <scope>NUCLEOTIDE SEQUENCE</scope>
    <source>
        <strain evidence="14">LS3</strain>
    </source>
</reference>
<name>A0A060T767_BLAAD</name>
<evidence type="ECO:0000256" key="6">
    <source>
        <dbReference type="ARBA" id="ARBA00022792"/>
    </source>
</evidence>
<keyword evidence="7" id="KW-0653">Protein transport</keyword>
<dbReference type="PANTHER" id="PTHR12388">
    <property type="entry name" value="MITOCHONDRIA ASSOCIATED GRANULOCYTE MACROPHAGE CSF SIGNALING MOLECULE"/>
    <property type="match status" value="1"/>
</dbReference>
<keyword evidence="9" id="KW-0496">Mitochondrion</keyword>
<keyword evidence="6" id="KW-0999">Mitochondrion inner membrane</keyword>
<evidence type="ECO:0000256" key="12">
    <source>
        <dbReference type="ARBA" id="ARBA00030422"/>
    </source>
</evidence>
<dbReference type="PhylomeDB" id="A0A060T767"/>
<evidence type="ECO:0000256" key="13">
    <source>
        <dbReference type="ARBA" id="ARBA00031407"/>
    </source>
</evidence>
<dbReference type="GO" id="GO:0005744">
    <property type="term" value="C:TIM23 mitochondrial import inner membrane translocase complex"/>
    <property type="evidence" value="ECO:0007669"/>
    <property type="project" value="InterPro"/>
</dbReference>
<evidence type="ECO:0000256" key="7">
    <source>
        <dbReference type="ARBA" id="ARBA00022927"/>
    </source>
</evidence>